<sequence length="68" mass="8089">LEYGDILQIQPSSSDQKPFYLQYVHDDPEYTTYKDKQDRRIWLDKNIIDSFEIALPQVVSVKVVDQKQ</sequence>
<evidence type="ECO:0000313" key="1">
    <source>
        <dbReference type="WBParaSite" id="ASIM_0000952301-mRNA-1"/>
    </source>
</evidence>
<organism evidence="1">
    <name type="scientific">Anisakis simplex</name>
    <name type="common">Herring worm</name>
    <dbReference type="NCBI Taxonomy" id="6269"/>
    <lineage>
        <taxon>Eukaryota</taxon>
        <taxon>Metazoa</taxon>
        <taxon>Ecdysozoa</taxon>
        <taxon>Nematoda</taxon>
        <taxon>Chromadorea</taxon>
        <taxon>Rhabditida</taxon>
        <taxon>Spirurina</taxon>
        <taxon>Ascaridomorpha</taxon>
        <taxon>Ascaridoidea</taxon>
        <taxon>Anisakidae</taxon>
        <taxon>Anisakis</taxon>
        <taxon>Anisakis simplex complex</taxon>
    </lineage>
</organism>
<dbReference type="AlphaFoldDB" id="A0A0M3JPC8"/>
<dbReference type="WBParaSite" id="ASIM_0000955401-mRNA-1">
    <property type="protein sequence ID" value="ASIM_0000955401-mRNA-1"/>
    <property type="gene ID" value="ASIM_0000955401"/>
</dbReference>
<name>A0A0M3JPC8_ANISI</name>
<dbReference type="WBParaSite" id="ASIM_0000952301-mRNA-1">
    <property type="protein sequence ID" value="ASIM_0000952301-mRNA-1"/>
    <property type="gene ID" value="ASIM_0000952301"/>
</dbReference>
<reference evidence="1 2" key="1">
    <citation type="submission" date="2017-02" db="UniProtKB">
        <authorList>
            <consortium name="WormBaseParasite"/>
        </authorList>
    </citation>
    <scope>IDENTIFICATION</scope>
</reference>
<proteinExistence type="predicted"/>
<protein>
    <submittedName>
        <fullName evidence="1 2">Uma2 family endonuclease</fullName>
    </submittedName>
</protein>
<accession>A0A0M3JPC8</accession>
<evidence type="ECO:0000313" key="2">
    <source>
        <dbReference type="WBParaSite" id="ASIM_0000955401-mRNA-1"/>
    </source>
</evidence>